<feature type="chain" id="PRO_5031332270" evidence="9">
    <location>
        <begin position="19"/>
        <end position="143"/>
    </location>
</feature>
<dbReference type="AlphaFoldDB" id="A0A7W6GR48"/>
<evidence type="ECO:0000256" key="7">
    <source>
        <dbReference type="ARBA" id="ARBA00023004"/>
    </source>
</evidence>
<keyword evidence="4" id="KW-0679">Respiratory chain</keyword>
<evidence type="ECO:0000259" key="10">
    <source>
        <dbReference type="PROSITE" id="PS51007"/>
    </source>
</evidence>
<dbReference type="GO" id="GO:0009055">
    <property type="term" value="F:electron transfer activity"/>
    <property type="evidence" value="ECO:0007669"/>
    <property type="project" value="InterPro"/>
</dbReference>
<dbReference type="InterPro" id="IPR008168">
    <property type="entry name" value="Cyt_C_IC"/>
</dbReference>
<evidence type="ECO:0000256" key="9">
    <source>
        <dbReference type="SAM" id="SignalP"/>
    </source>
</evidence>
<dbReference type="PANTHER" id="PTHR35008">
    <property type="entry name" value="BLL4482 PROTEIN-RELATED"/>
    <property type="match status" value="1"/>
</dbReference>
<evidence type="ECO:0000256" key="5">
    <source>
        <dbReference type="ARBA" id="ARBA00022723"/>
    </source>
</evidence>
<proteinExistence type="predicted"/>
<reference evidence="11 12" key="1">
    <citation type="submission" date="2020-08" db="EMBL/GenBank/DDBJ databases">
        <title>Genomic Encyclopedia of Type Strains, Phase IV (KMG-IV): sequencing the most valuable type-strain genomes for metagenomic binning, comparative biology and taxonomic classification.</title>
        <authorList>
            <person name="Goeker M."/>
        </authorList>
    </citation>
    <scope>NUCLEOTIDE SEQUENCE [LARGE SCALE GENOMIC DNA]</scope>
    <source>
        <strain evidence="11 12">DSM 102235</strain>
    </source>
</reference>
<dbReference type="SUPFAM" id="SSF46626">
    <property type="entry name" value="Cytochrome c"/>
    <property type="match status" value="1"/>
</dbReference>
<feature type="signal peptide" evidence="9">
    <location>
        <begin position="1"/>
        <end position="18"/>
    </location>
</feature>
<keyword evidence="7 8" id="KW-0408">Iron</keyword>
<comment type="cofactor">
    <cofactor evidence="1">
        <name>heme c</name>
        <dbReference type="ChEBI" id="CHEBI:61717"/>
    </cofactor>
</comment>
<keyword evidence="3 8" id="KW-0349">Heme</keyword>
<comment type="caution">
    <text evidence="11">The sequence shown here is derived from an EMBL/GenBank/DDBJ whole genome shotgun (WGS) entry which is preliminary data.</text>
</comment>
<evidence type="ECO:0000256" key="1">
    <source>
        <dbReference type="ARBA" id="ARBA00001926"/>
    </source>
</evidence>
<protein>
    <submittedName>
        <fullName evidence="11">Mono/diheme cytochrome c family protein</fullName>
    </submittedName>
</protein>
<keyword evidence="5 8" id="KW-0479">Metal-binding</keyword>
<evidence type="ECO:0000256" key="3">
    <source>
        <dbReference type="ARBA" id="ARBA00022617"/>
    </source>
</evidence>
<dbReference type="PANTHER" id="PTHR35008:SF4">
    <property type="entry name" value="BLL4482 PROTEIN"/>
    <property type="match status" value="1"/>
</dbReference>
<evidence type="ECO:0000256" key="6">
    <source>
        <dbReference type="ARBA" id="ARBA00022982"/>
    </source>
</evidence>
<dbReference type="InterPro" id="IPR051459">
    <property type="entry name" value="Cytochrome_c-type_DH"/>
</dbReference>
<dbReference type="GO" id="GO:0020037">
    <property type="term" value="F:heme binding"/>
    <property type="evidence" value="ECO:0007669"/>
    <property type="project" value="InterPro"/>
</dbReference>
<dbReference type="PROSITE" id="PS51007">
    <property type="entry name" value="CYTC"/>
    <property type="match status" value="1"/>
</dbReference>
<evidence type="ECO:0000313" key="12">
    <source>
        <dbReference type="Proteomes" id="UP000541426"/>
    </source>
</evidence>
<organism evidence="11 12">
    <name type="scientific">Sagittula marina</name>
    <dbReference type="NCBI Taxonomy" id="943940"/>
    <lineage>
        <taxon>Bacteria</taxon>
        <taxon>Pseudomonadati</taxon>
        <taxon>Pseudomonadota</taxon>
        <taxon>Alphaproteobacteria</taxon>
        <taxon>Rhodobacterales</taxon>
        <taxon>Roseobacteraceae</taxon>
        <taxon>Sagittula</taxon>
    </lineage>
</organism>
<dbReference type="Gene3D" id="1.10.760.10">
    <property type="entry name" value="Cytochrome c-like domain"/>
    <property type="match status" value="1"/>
</dbReference>
<name>A0A7W6GR48_9RHOB</name>
<keyword evidence="2" id="KW-0813">Transport</keyword>
<evidence type="ECO:0000256" key="4">
    <source>
        <dbReference type="ARBA" id="ARBA00022660"/>
    </source>
</evidence>
<dbReference type="Pfam" id="PF00034">
    <property type="entry name" value="Cytochrom_C"/>
    <property type="match status" value="1"/>
</dbReference>
<dbReference type="InterPro" id="IPR009056">
    <property type="entry name" value="Cyt_c-like_dom"/>
</dbReference>
<sequence length="143" mass="15757">MMRITALAAICVAGPACATHELDERDLQNGQSVYAESCAMCHGAALEGQPDWQIPNADGSLPAPPHDETGHTWHHSNAQNFDYVKYGGAQLMKRLNVIDFTSGMPGFGHTLSDDDIWDVLAYIRSQWPEEIQIMQAGRNPPHE</sequence>
<keyword evidence="9" id="KW-0732">Signal</keyword>
<evidence type="ECO:0000256" key="2">
    <source>
        <dbReference type="ARBA" id="ARBA00022448"/>
    </source>
</evidence>
<dbReference type="EMBL" id="JACIEJ010000001">
    <property type="protein sequence ID" value="MBB3984302.1"/>
    <property type="molecule type" value="Genomic_DNA"/>
</dbReference>
<dbReference type="GO" id="GO:0005506">
    <property type="term" value="F:iron ion binding"/>
    <property type="evidence" value="ECO:0007669"/>
    <property type="project" value="InterPro"/>
</dbReference>
<keyword evidence="12" id="KW-1185">Reference proteome</keyword>
<dbReference type="PRINTS" id="PR00605">
    <property type="entry name" value="CYTCHROMECIC"/>
</dbReference>
<gene>
    <name evidence="11" type="ORF">GGQ68_000613</name>
</gene>
<accession>A0A7W6GR48</accession>
<dbReference type="Proteomes" id="UP000541426">
    <property type="component" value="Unassembled WGS sequence"/>
</dbReference>
<feature type="domain" description="Cytochrome c" evidence="10">
    <location>
        <begin position="25"/>
        <end position="127"/>
    </location>
</feature>
<keyword evidence="6" id="KW-0249">Electron transport</keyword>
<evidence type="ECO:0000313" key="11">
    <source>
        <dbReference type="EMBL" id="MBB3984302.1"/>
    </source>
</evidence>
<evidence type="ECO:0000256" key="8">
    <source>
        <dbReference type="PROSITE-ProRule" id="PRU00433"/>
    </source>
</evidence>
<dbReference type="InterPro" id="IPR036909">
    <property type="entry name" value="Cyt_c-like_dom_sf"/>
</dbReference>